<organism evidence="4 5">
    <name type="scientific">Salinibacter ruber (strain M8)</name>
    <dbReference type="NCBI Taxonomy" id="761659"/>
    <lineage>
        <taxon>Bacteria</taxon>
        <taxon>Pseudomonadati</taxon>
        <taxon>Rhodothermota</taxon>
        <taxon>Rhodothermia</taxon>
        <taxon>Rhodothermales</taxon>
        <taxon>Salinibacteraceae</taxon>
        <taxon>Salinibacter</taxon>
    </lineage>
</organism>
<dbReference type="CDD" id="cd19076">
    <property type="entry name" value="AKR_AKR13A_13D"/>
    <property type="match status" value="1"/>
</dbReference>
<dbReference type="GO" id="GO:0005737">
    <property type="term" value="C:cytoplasm"/>
    <property type="evidence" value="ECO:0007669"/>
    <property type="project" value="TreeGrafter"/>
</dbReference>
<accession>D5HBY9</accession>
<evidence type="ECO:0000313" key="4">
    <source>
        <dbReference type="EMBL" id="CBH25544.1"/>
    </source>
</evidence>
<name>D5HBY9_SALRM</name>
<dbReference type="SUPFAM" id="SSF51430">
    <property type="entry name" value="NAD(P)-linked oxidoreductase"/>
    <property type="match status" value="1"/>
</dbReference>
<evidence type="ECO:0000259" key="3">
    <source>
        <dbReference type="Pfam" id="PF00248"/>
    </source>
</evidence>
<reference evidence="5" key="2">
    <citation type="submission" date="2010-04" db="EMBL/GenBank/DDBJ databases">
        <title>Genome sequence of Salinibacter ruber M8.</title>
        <authorList>
            <consortium name="Genoscope"/>
        </authorList>
    </citation>
    <scope>NUCLEOTIDE SEQUENCE [LARGE SCALE GENOMIC DNA]</scope>
    <source>
        <strain evidence="5">M8</strain>
    </source>
</reference>
<gene>
    <name evidence="4" type="ordered locus">SRM_02623</name>
</gene>
<dbReference type="Gene3D" id="3.20.20.100">
    <property type="entry name" value="NADP-dependent oxidoreductase domain"/>
    <property type="match status" value="1"/>
</dbReference>
<sequence>MRPGPAARRRSCTRPRTGSRHSWTCCWSTGPTPRRRTSRAKRPPSRPPRKGTRRSPSGCGRPRRGREHQRTGTRPCIRRRVSERAARSAPFGPVDAAPRRAAQQPVGGGVGLRGTSFYYAILSPDPTRTVKQRTLGTSTLTVSAVGLGCMGMSDFYGTPDENRAIKTLQRALDRGLTFFDSADIYGPFTNEKLLGRVLDAHRHRVTIATKFGIVRDEAGEMHGLNGRPSYVKTACEDSLQRLGVDTIDLYYLHRVDPEVPIEHTVGAMGRLVEEGKVRHLGLSEVAADTLRRANEEHSITALQTEYSLWSRDPEDDILPTCRELGIGFVPYSPLGRGFLTGRFQSPEDLPEDDWRRHNPRFQGENFQKNLDLVAEVNRLADAKDVTPAQLALAWVLHQGDDIVPIPGTTDPDHLDENIAALDVSLSEEELARIDEIAPQGVAAGDRYPDMSTVNR</sequence>
<dbReference type="PANTHER" id="PTHR43625">
    <property type="entry name" value="AFLATOXIN B1 ALDEHYDE REDUCTASE"/>
    <property type="match status" value="1"/>
</dbReference>
<dbReference type="HOGENOM" id="CLU_023205_2_1_10"/>
<dbReference type="KEGG" id="srm:SRM_02623"/>
<feature type="compositionally biased region" description="Basic residues" evidence="2">
    <location>
        <begin position="7"/>
        <end position="19"/>
    </location>
</feature>
<dbReference type="Pfam" id="PF00248">
    <property type="entry name" value="Aldo_ket_red"/>
    <property type="match status" value="1"/>
</dbReference>
<dbReference type="AlphaFoldDB" id="D5HBY9"/>
<dbReference type="Proteomes" id="UP000000933">
    <property type="component" value="Chromosome"/>
</dbReference>
<dbReference type="EMBL" id="FP565814">
    <property type="protein sequence ID" value="CBH25544.1"/>
    <property type="molecule type" value="Genomic_DNA"/>
</dbReference>
<dbReference type="InterPro" id="IPR036812">
    <property type="entry name" value="NAD(P)_OxRdtase_dom_sf"/>
</dbReference>
<dbReference type="PANTHER" id="PTHR43625:SF40">
    <property type="entry name" value="ALDO-KETO REDUCTASE YAKC [NADP(+)]"/>
    <property type="match status" value="1"/>
</dbReference>
<reference evidence="4 5" key="1">
    <citation type="journal article" date="2010" name="ISME J.">
        <title>Fine-scale evolution: genomic, phenotypic and ecological differentiation in two coexisting Salinibacter ruber strains.</title>
        <authorList>
            <person name="Pena A."/>
            <person name="Teeling H."/>
            <person name="Huerta-Cepas J."/>
            <person name="Santos F."/>
            <person name="Yarza P."/>
            <person name="Brito-Echeverria J."/>
            <person name="Lucio M."/>
            <person name="Schmitt-Kopplin P."/>
            <person name="Meseguer I."/>
            <person name="Schenowitz C."/>
            <person name="Dossat C."/>
            <person name="Barbe V."/>
            <person name="Dopazo J."/>
            <person name="Rossello-Mora R."/>
            <person name="Schuler M."/>
            <person name="Glockner F.O."/>
            <person name="Amann R."/>
            <person name="Gabaldon T."/>
            <person name="Anton J."/>
        </authorList>
    </citation>
    <scope>NUCLEOTIDE SEQUENCE [LARGE SCALE GENOMIC DNA]</scope>
    <source>
        <strain evidence="4 5">M8</strain>
    </source>
</reference>
<dbReference type="InterPro" id="IPR050791">
    <property type="entry name" value="Aldo-Keto_reductase"/>
</dbReference>
<evidence type="ECO:0000313" key="5">
    <source>
        <dbReference type="Proteomes" id="UP000000933"/>
    </source>
</evidence>
<keyword evidence="1" id="KW-0560">Oxidoreductase</keyword>
<feature type="domain" description="NADP-dependent oxidoreductase" evidence="3">
    <location>
        <begin position="145"/>
        <end position="437"/>
    </location>
</feature>
<feature type="compositionally biased region" description="Basic residues" evidence="2">
    <location>
        <begin position="33"/>
        <end position="53"/>
    </location>
</feature>
<protein>
    <submittedName>
        <fullName evidence="4">Aldo/keto reductase</fullName>
    </submittedName>
</protein>
<proteinExistence type="predicted"/>
<dbReference type="PATRIC" id="fig|761659.10.peg.2861"/>
<evidence type="ECO:0000256" key="1">
    <source>
        <dbReference type="ARBA" id="ARBA00023002"/>
    </source>
</evidence>
<dbReference type="GO" id="GO:0016491">
    <property type="term" value="F:oxidoreductase activity"/>
    <property type="evidence" value="ECO:0007669"/>
    <property type="project" value="UniProtKB-KW"/>
</dbReference>
<evidence type="ECO:0000256" key="2">
    <source>
        <dbReference type="SAM" id="MobiDB-lite"/>
    </source>
</evidence>
<feature type="region of interest" description="Disordered" evidence="2">
    <location>
        <begin position="1"/>
        <end position="108"/>
    </location>
</feature>
<dbReference type="InterPro" id="IPR023210">
    <property type="entry name" value="NADP_OxRdtase_dom"/>
</dbReference>